<proteinExistence type="inferred from homology"/>
<dbReference type="AlphaFoldDB" id="A0A1E3GQZ2"/>
<keyword evidence="1" id="KW-0963">Cytoplasm</keyword>
<dbReference type="PANTHER" id="PTHR36112:SF1">
    <property type="entry name" value="RIBOSOMAL RNA SMALL SUBUNIT METHYLTRANSFERASE J"/>
    <property type="match status" value="1"/>
</dbReference>
<dbReference type="GO" id="GO:0005737">
    <property type="term" value="C:cytoplasm"/>
    <property type="evidence" value="ECO:0007669"/>
    <property type="project" value="UniProtKB-SubCell"/>
</dbReference>
<dbReference type="HAMAP" id="MF_01523">
    <property type="entry name" value="16SrRNA_methyltr_J"/>
    <property type="match status" value="1"/>
</dbReference>
<evidence type="ECO:0000313" key="3">
    <source>
        <dbReference type="Proteomes" id="UP000094379"/>
    </source>
</evidence>
<sequence>MTVQILSLAVTDAGLDDKAVLLANALGLPVTPLDSQSAQLVLSPLRLELRVPEIGGPIFIDFTAGKYQHRRQFGGGRGQPLAKAVGLKKGATPYIIDATAGFGRDAFVFASLGCRVTLIEQNPVMAALLADALQRAVDDNAVTEIISRMQLHQGNAVDYLAGLPETDRPDVVYLDPMYPSRDKSALVKKEMQLLHKLVGPDNNSSDLLNVSREVALKRVAVKRPKGAELFANQPPHVSIESKNTRYDIYTR</sequence>
<dbReference type="Gene3D" id="3.40.50.150">
    <property type="entry name" value="Vaccinia Virus protein VP39"/>
    <property type="match status" value="1"/>
</dbReference>
<dbReference type="InterPro" id="IPR029063">
    <property type="entry name" value="SAM-dependent_MTases_sf"/>
</dbReference>
<dbReference type="SUPFAM" id="SSF53335">
    <property type="entry name" value="S-adenosyl-L-methionine-dependent methyltransferases"/>
    <property type="match status" value="1"/>
</dbReference>
<name>A0A1E3GQZ2_9GAMM</name>
<keyword evidence="1" id="KW-0698">rRNA processing</keyword>
<keyword evidence="1" id="KW-0949">S-adenosyl-L-methionine</keyword>
<evidence type="ECO:0000256" key="1">
    <source>
        <dbReference type="HAMAP-Rule" id="MF_01523"/>
    </source>
</evidence>
<comment type="caution">
    <text evidence="1">Lacks conserved residue(s) required for the propagation of feature annotation.</text>
</comment>
<comment type="function">
    <text evidence="1">Specifically methylates the guanosine in position 1516 of 16S rRNA.</text>
</comment>
<comment type="subcellular location">
    <subcellularLocation>
        <location evidence="1">Cytoplasm</location>
    </subcellularLocation>
</comment>
<reference evidence="2 3" key="1">
    <citation type="submission" date="2016-07" db="EMBL/GenBank/DDBJ databases">
        <title>Draft Genome Sequence of Methylophaga muralis Bur 1.</title>
        <authorList>
            <person name="Vasilenko O.V."/>
            <person name="Doronina N.V."/>
            <person name="Shmareva M.N."/>
            <person name="Tarlachkov S.V."/>
            <person name="Mustakhimov I."/>
            <person name="Trotsenko Y.A."/>
        </authorList>
    </citation>
    <scope>NUCLEOTIDE SEQUENCE [LARGE SCALE GENOMIC DNA]</scope>
    <source>
        <strain evidence="2 3">Bur 1</strain>
    </source>
</reference>
<keyword evidence="3" id="KW-1185">Reference proteome</keyword>
<keyword evidence="1 2" id="KW-0808">Transferase</keyword>
<dbReference type="EMBL" id="MCRI01000019">
    <property type="protein sequence ID" value="ODN66460.1"/>
    <property type="molecule type" value="Genomic_DNA"/>
</dbReference>
<dbReference type="Pfam" id="PF04445">
    <property type="entry name" value="SAM_MT"/>
    <property type="match status" value="1"/>
</dbReference>
<accession>A0A1E3GQZ2</accession>
<feature type="binding site" evidence="1">
    <location>
        <position position="175"/>
    </location>
    <ligand>
        <name>S-adenosyl-L-methionine</name>
        <dbReference type="ChEBI" id="CHEBI:59789"/>
    </ligand>
</feature>
<organism evidence="2 3">
    <name type="scientific">Methylophaga muralis</name>
    <dbReference type="NCBI Taxonomy" id="291169"/>
    <lineage>
        <taxon>Bacteria</taxon>
        <taxon>Pseudomonadati</taxon>
        <taxon>Pseudomonadota</taxon>
        <taxon>Gammaproteobacteria</taxon>
        <taxon>Thiotrichales</taxon>
        <taxon>Piscirickettsiaceae</taxon>
        <taxon>Methylophaga</taxon>
    </lineage>
</organism>
<dbReference type="Proteomes" id="UP000094379">
    <property type="component" value="Unassembled WGS sequence"/>
</dbReference>
<dbReference type="InterPro" id="IPR007536">
    <property type="entry name" value="16SrRNA_methylTrfase_J"/>
</dbReference>
<dbReference type="GO" id="GO:0008990">
    <property type="term" value="F:rRNA (guanine-N2-)-methyltransferase activity"/>
    <property type="evidence" value="ECO:0007669"/>
    <property type="project" value="UniProtKB-UniRule"/>
</dbReference>
<evidence type="ECO:0000313" key="2">
    <source>
        <dbReference type="EMBL" id="ODN66460.1"/>
    </source>
</evidence>
<gene>
    <name evidence="1 2" type="primary">rsmJ</name>
    <name evidence="2" type="ORF">A9E74_01828</name>
</gene>
<comment type="catalytic activity">
    <reaction evidence="1">
        <text>guanosine(1516) in 16S rRNA + S-adenosyl-L-methionine = N(2)-methylguanosine(1516) in 16S rRNA + S-adenosyl-L-homocysteine + H(+)</text>
        <dbReference type="Rhea" id="RHEA:43220"/>
        <dbReference type="Rhea" id="RHEA-COMP:10412"/>
        <dbReference type="Rhea" id="RHEA-COMP:10413"/>
        <dbReference type="ChEBI" id="CHEBI:15378"/>
        <dbReference type="ChEBI" id="CHEBI:57856"/>
        <dbReference type="ChEBI" id="CHEBI:59789"/>
        <dbReference type="ChEBI" id="CHEBI:74269"/>
        <dbReference type="ChEBI" id="CHEBI:74481"/>
        <dbReference type="EC" id="2.1.1.242"/>
    </reaction>
</comment>
<dbReference type="PATRIC" id="fig|291169.3.peg.1839"/>
<comment type="similarity">
    <text evidence="1">Belongs to the methyltransferase superfamily. RsmJ family.</text>
</comment>
<dbReference type="PANTHER" id="PTHR36112">
    <property type="entry name" value="RIBOSOMAL RNA SMALL SUBUNIT METHYLTRANSFERASE J"/>
    <property type="match status" value="1"/>
</dbReference>
<comment type="caution">
    <text evidence="2">The sequence shown here is derived from an EMBL/GenBank/DDBJ whole genome shotgun (WGS) entry which is preliminary data.</text>
</comment>
<dbReference type="STRING" id="291169.A9E74_01828"/>
<dbReference type="EC" id="2.1.1.242" evidence="1"/>
<dbReference type="CDD" id="cd02440">
    <property type="entry name" value="AdoMet_MTases"/>
    <property type="match status" value="1"/>
</dbReference>
<protein>
    <recommendedName>
        <fullName evidence="1">Ribosomal RNA small subunit methyltransferase J</fullName>
        <ecNumber evidence="1">2.1.1.242</ecNumber>
    </recommendedName>
    <alternativeName>
        <fullName evidence="1">16S rRNA m2G1516 methyltransferase</fullName>
    </alternativeName>
    <alternativeName>
        <fullName evidence="1">rRNA (guanine-N(2)-)-methyltransferase</fullName>
    </alternativeName>
</protein>
<feature type="binding site" evidence="1">
    <location>
        <begin position="104"/>
        <end position="105"/>
    </location>
    <ligand>
        <name>S-adenosyl-L-methionine</name>
        <dbReference type="ChEBI" id="CHEBI:59789"/>
    </ligand>
</feature>
<keyword evidence="1 2" id="KW-0489">Methyltransferase</keyword>